<reference evidence="3" key="1">
    <citation type="journal article" date="2023" name="Science">
        <title>Elucidation of the pathway for biosynthesis of saponin adjuvants from the soapbark tree.</title>
        <authorList>
            <person name="Reed J."/>
            <person name="Orme A."/>
            <person name="El-Demerdash A."/>
            <person name="Owen C."/>
            <person name="Martin L.B.B."/>
            <person name="Misra R.C."/>
            <person name="Kikuchi S."/>
            <person name="Rejzek M."/>
            <person name="Martin A.C."/>
            <person name="Harkess A."/>
            <person name="Leebens-Mack J."/>
            <person name="Louveau T."/>
            <person name="Stephenson M.J."/>
            <person name="Osbourn A."/>
        </authorList>
    </citation>
    <scope>NUCLEOTIDE SEQUENCE</scope>
    <source>
        <strain evidence="3">S10</strain>
    </source>
</reference>
<dbReference type="GO" id="GO:0016788">
    <property type="term" value="F:hydrolase activity, acting on ester bonds"/>
    <property type="evidence" value="ECO:0007669"/>
    <property type="project" value="InterPro"/>
</dbReference>
<dbReference type="PANTHER" id="PTHR45642:SF120">
    <property type="entry name" value="GDSL-LIKE LIPASE_ACYLHYDROLASE"/>
    <property type="match status" value="1"/>
</dbReference>
<sequence>MAPTTLFIINVVHLLTITIVNIINARTLNFQSILIFGDSTVDTGNNNYIGTLFKGNHYPYGKDFPGHVPTGRFSNGKLVPDFIASMLNIKETVPPFLDPNLSDEELLTGVSFASGGSGFDDLTTIGSRVIPLSKQIEHFRTYVQRLKRNTGKEEAGKILRNALVVMSSGTNDFIFNFYDVPLRRLEYNISGYQDFLQNRLQIFIKELYDLGCRKIVVAGLPPIGCIPIQMTAKFEHPKDRKCLKNENWDARFYNNKLTNLLNHIQAVLPGSKVVYADVYEPVIDMINQPQNYGFEVTNRGCCGTGLLEAGPLCNAITPICDEASTYLFWDSVHPSEAANQYLAAYVKKEVLPKLLYYV</sequence>
<dbReference type="Proteomes" id="UP001163823">
    <property type="component" value="Chromosome 8"/>
</dbReference>
<dbReference type="SUPFAM" id="SSF52266">
    <property type="entry name" value="SGNH hydrolase"/>
    <property type="match status" value="1"/>
</dbReference>
<comment type="similarity">
    <text evidence="1">Belongs to the 'GDSL' lipolytic enzyme family.</text>
</comment>
<proteinExistence type="inferred from homology"/>
<accession>A0AAD7LKM1</accession>
<dbReference type="KEGG" id="qsa:O6P43_020416"/>
<protein>
    <submittedName>
        <fullName evidence="3">GDSL esterase/lipase</fullName>
    </submittedName>
</protein>
<dbReference type="InterPro" id="IPR035669">
    <property type="entry name" value="SGNH_plant_lipase-like"/>
</dbReference>
<evidence type="ECO:0000313" key="4">
    <source>
        <dbReference type="Proteomes" id="UP001163823"/>
    </source>
</evidence>
<dbReference type="Gene3D" id="3.40.50.1110">
    <property type="entry name" value="SGNH hydrolase"/>
    <property type="match status" value="1"/>
</dbReference>
<keyword evidence="2" id="KW-0472">Membrane</keyword>
<dbReference type="InterPro" id="IPR001087">
    <property type="entry name" value="GDSL"/>
</dbReference>
<dbReference type="PANTHER" id="PTHR45642">
    <property type="entry name" value="GDSL ESTERASE/LIPASE EXL3"/>
    <property type="match status" value="1"/>
</dbReference>
<evidence type="ECO:0000256" key="2">
    <source>
        <dbReference type="SAM" id="Phobius"/>
    </source>
</evidence>
<dbReference type="Pfam" id="PF00657">
    <property type="entry name" value="Lipase_GDSL"/>
    <property type="match status" value="1"/>
</dbReference>
<keyword evidence="2" id="KW-1133">Transmembrane helix</keyword>
<evidence type="ECO:0000256" key="1">
    <source>
        <dbReference type="ARBA" id="ARBA00008668"/>
    </source>
</evidence>
<dbReference type="AlphaFoldDB" id="A0AAD7LKM1"/>
<dbReference type="CDD" id="cd01837">
    <property type="entry name" value="SGNH_plant_lipase_like"/>
    <property type="match status" value="1"/>
</dbReference>
<keyword evidence="4" id="KW-1185">Reference proteome</keyword>
<feature type="transmembrane region" description="Helical" evidence="2">
    <location>
        <begin position="6"/>
        <end position="23"/>
    </location>
</feature>
<organism evidence="3 4">
    <name type="scientific">Quillaja saponaria</name>
    <name type="common">Soap bark tree</name>
    <dbReference type="NCBI Taxonomy" id="32244"/>
    <lineage>
        <taxon>Eukaryota</taxon>
        <taxon>Viridiplantae</taxon>
        <taxon>Streptophyta</taxon>
        <taxon>Embryophyta</taxon>
        <taxon>Tracheophyta</taxon>
        <taxon>Spermatophyta</taxon>
        <taxon>Magnoliopsida</taxon>
        <taxon>eudicotyledons</taxon>
        <taxon>Gunneridae</taxon>
        <taxon>Pentapetalae</taxon>
        <taxon>rosids</taxon>
        <taxon>fabids</taxon>
        <taxon>Fabales</taxon>
        <taxon>Quillajaceae</taxon>
        <taxon>Quillaja</taxon>
    </lineage>
</organism>
<dbReference type="InterPro" id="IPR036514">
    <property type="entry name" value="SGNH_hydro_sf"/>
</dbReference>
<name>A0AAD7LKM1_QUISA</name>
<gene>
    <name evidence="3" type="ORF">O6P43_020416</name>
</gene>
<dbReference type="EMBL" id="JARAOO010000008">
    <property type="protein sequence ID" value="KAJ7959899.1"/>
    <property type="molecule type" value="Genomic_DNA"/>
</dbReference>
<dbReference type="InterPro" id="IPR050592">
    <property type="entry name" value="GDSL_lipolytic_enzyme"/>
</dbReference>
<comment type="caution">
    <text evidence="3">The sequence shown here is derived from an EMBL/GenBank/DDBJ whole genome shotgun (WGS) entry which is preliminary data.</text>
</comment>
<keyword evidence="2" id="KW-0812">Transmembrane</keyword>
<evidence type="ECO:0000313" key="3">
    <source>
        <dbReference type="EMBL" id="KAJ7959899.1"/>
    </source>
</evidence>
<dbReference type="FunFam" id="3.40.50.1110:FF:000003">
    <property type="entry name" value="GDSL esterase/lipase APG"/>
    <property type="match status" value="1"/>
</dbReference>